<reference evidence="2" key="1">
    <citation type="submission" date="2020-11" db="EMBL/GenBank/DDBJ databases">
        <title>Sequencing the genomes of 1000 actinobacteria strains.</title>
        <authorList>
            <person name="Klenk H.-P."/>
        </authorList>
    </citation>
    <scope>NUCLEOTIDE SEQUENCE</scope>
    <source>
        <strain evidence="2">DSM 43175</strain>
    </source>
</reference>
<keyword evidence="1" id="KW-1133">Transmembrane helix</keyword>
<keyword evidence="3" id="KW-1185">Reference proteome</keyword>
<evidence type="ECO:0000256" key="1">
    <source>
        <dbReference type="SAM" id="Phobius"/>
    </source>
</evidence>
<organism evidence="2 3">
    <name type="scientific">Actinomadura viridis</name>
    <dbReference type="NCBI Taxonomy" id="58110"/>
    <lineage>
        <taxon>Bacteria</taxon>
        <taxon>Bacillati</taxon>
        <taxon>Actinomycetota</taxon>
        <taxon>Actinomycetes</taxon>
        <taxon>Streptosporangiales</taxon>
        <taxon>Thermomonosporaceae</taxon>
        <taxon>Actinomadura</taxon>
    </lineage>
</organism>
<proteinExistence type="predicted"/>
<protein>
    <submittedName>
        <fullName evidence="2">Uncharacterized protein</fullName>
    </submittedName>
</protein>
<dbReference type="RefSeq" id="WP_197013853.1">
    <property type="nucleotide sequence ID" value="NZ_BAABES010000019.1"/>
</dbReference>
<sequence length="102" mass="10926">MTEAAPAPVPAFASPRTAPGIGPDGTYTRAGQVLAFLFGLWAMVLFFPLLFAGALLYTRAEERFRDDPARARSLVLLSWSAITIGPPIGFLLVFAVMRIASA</sequence>
<dbReference type="EMBL" id="JADOUA010000001">
    <property type="protein sequence ID" value="MBG6091554.1"/>
    <property type="molecule type" value="Genomic_DNA"/>
</dbReference>
<dbReference type="Proteomes" id="UP000614047">
    <property type="component" value="Unassembled WGS sequence"/>
</dbReference>
<name>A0A931DMV0_9ACTN</name>
<feature type="transmembrane region" description="Helical" evidence="1">
    <location>
        <begin position="76"/>
        <end position="100"/>
    </location>
</feature>
<evidence type="ECO:0000313" key="3">
    <source>
        <dbReference type="Proteomes" id="UP000614047"/>
    </source>
</evidence>
<feature type="transmembrane region" description="Helical" evidence="1">
    <location>
        <begin position="33"/>
        <end position="56"/>
    </location>
</feature>
<accession>A0A931DMV0</accession>
<keyword evidence="1" id="KW-0472">Membrane</keyword>
<comment type="caution">
    <text evidence="2">The sequence shown here is derived from an EMBL/GenBank/DDBJ whole genome shotgun (WGS) entry which is preliminary data.</text>
</comment>
<dbReference type="AlphaFoldDB" id="A0A931DMV0"/>
<evidence type="ECO:0000313" key="2">
    <source>
        <dbReference type="EMBL" id="MBG6091554.1"/>
    </source>
</evidence>
<gene>
    <name evidence="2" type="ORF">IW256_005667</name>
</gene>
<keyword evidence="1" id="KW-0812">Transmembrane</keyword>